<feature type="non-terminal residue" evidence="2">
    <location>
        <position position="1"/>
    </location>
</feature>
<keyword evidence="1" id="KW-0472">Membrane</keyword>
<protein>
    <submittedName>
        <fullName evidence="2">Uncharacterized protein</fullName>
    </submittedName>
</protein>
<gene>
    <name evidence="2" type="ORF">GSOID_T00027655001</name>
</gene>
<feature type="transmembrane region" description="Helical" evidence="1">
    <location>
        <begin position="6"/>
        <end position="27"/>
    </location>
</feature>
<keyword evidence="1" id="KW-1133">Transmembrane helix</keyword>
<evidence type="ECO:0000313" key="2">
    <source>
        <dbReference type="EMBL" id="CBY43081.1"/>
    </source>
</evidence>
<reference evidence="2" key="1">
    <citation type="journal article" date="2010" name="Science">
        <title>Plasticity of animal genome architecture unmasked by rapid evolution of a pelagic tunicate.</title>
        <authorList>
            <person name="Denoeud F."/>
            <person name="Henriet S."/>
            <person name="Mungpakdee S."/>
            <person name="Aury J.M."/>
            <person name="Da Silva C."/>
            <person name="Brinkmann H."/>
            <person name="Mikhaleva J."/>
            <person name="Olsen L.C."/>
            <person name="Jubin C."/>
            <person name="Canestro C."/>
            <person name="Bouquet J.M."/>
            <person name="Danks G."/>
            <person name="Poulain J."/>
            <person name="Campsteijn C."/>
            <person name="Adamski M."/>
            <person name="Cross I."/>
            <person name="Yadetie F."/>
            <person name="Muffato M."/>
            <person name="Louis A."/>
            <person name="Butcher S."/>
            <person name="Tsagkogeorga G."/>
            <person name="Konrad A."/>
            <person name="Singh S."/>
            <person name="Jensen M.F."/>
            <person name="Cong E.H."/>
            <person name="Eikeseth-Otteraa H."/>
            <person name="Noel B."/>
            <person name="Anthouard V."/>
            <person name="Porcel B.M."/>
            <person name="Kachouri-Lafond R."/>
            <person name="Nishino A."/>
            <person name="Ugolini M."/>
            <person name="Chourrout P."/>
            <person name="Nishida H."/>
            <person name="Aasland R."/>
            <person name="Huzurbazar S."/>
            <person name="Westhof E."/>
            <person name="Delsuc F."/>
            <person name="Lehrach H."/>
            <person name="Reinhardt R."/>
            <person name="Weissenbach J."/>
            <person name="Roy S.W."/>
            <person name="Artiguenave F."/>
            <person name="Postlethwait J.H."/>
            <person name="Manak J.R."/>
            <person name="Thompson E.M."/>
            <person name="Jaillon O."/>
            <person name="Du Pasquier L."/>
            <person name="Boudinot P."/>
            <person name="Liberles D.A."/>
            <person name="Volff J.N."/>
            <person name="Philippe H."/>
            <person name="Lenhard B."/>
            <person name="Roest Crollius H."/>
            <person name="Wincker P."/>
            <person name="Chourrout D."/>
        </authorList>
    </citation>
    <scope>NUCLEOTIDE SEQUENCE [LARGE SCALE GENOMIC DNA]</scope>
</reference>
<dbReference type="EMBL" id="FN657828">
    <property type="protein sequence ID" value="CBY43081.1"/>
    <property type="molecule type" value="Genomic_DNA"/>
</dbReference>
<dbReference type="AlphaFoldDB" id="E4Z5V3"/>
<evidence type="ECO:0000256" key="1">
    <source>
        <dbReference type="SAM" id="Phobius"/>
    </source>
</evidence>
<proteinExistence type="predicted"/>
<dbReference type="Proteomes" id="UP000011014">
    <property type="component" value="Unassembled WGS sequence"/>
</dbReference>
<accession>E4Z5V3</accession>
<name>E4Z5V3_OIKDI</name>
<sequence>YLRARVNLSALVNVLTCSLFFFLLKIFSTRLALRGQSPTDRMTAQIVASAHNDVATATSA</sequence>
<organism evidence="2">
    <name type="scientific">Oikopleura dioica</name>
    <name type="common">Tunicate</name>
    <dbReference type="NCBI Taxonomy" id="34765"/>
    <lineage>
        <taxon>Eukaryota</taxon>
        <taxon>Metazoa</taxon>
        <taxon>Chordata</taxon>
        <taxon>Tunicata</taxon>
        <taxon>Appendicularia</taxon>
        <taxon>Copelata</taxon>
        <taxon>Oikopleuridae</taxon>
        <taxon>Oikopleura</taxon>
    </lineage>
</organism>
<keyword evidence="1" id="KW-0812">Transmembrane</keyword>